<dbReference type="AlphaFoldDB" id="A0A158Q2Y4"/>
<comment type="caution">
    <text evidence="8">Lacks conserved residue(s) required for the propagation of feature annotation.</text>
</comment>
<evidence type="ECO:0000256" key="7">
    <source>
        <dbReference type="PIRSR" id="PIRSR619791-2"/>
    </source>
</evidence>
<dbReference type="CDD" id="cd09823">
    <property type="entry name" value="peroxinectin_like"/>
    <property type="match status" value="1"/>
</dbReference>
<dbReference type="PANTHER" id="PTHR11475">
    <property type="entry name" value="OXIDASE/PEROXIDASE"/>
    <property type="match status" value="1"/>
</dbReference>
<dbReference type="GO" id="GO:0046872">
    <property type="term" value="F:metal ion binding"/>
    <property type="evidence" value="ECO:0007669"/>
    <property type="project" value="UniProtKB-KW"/>
</dbReference>
<evidence type="ECO:0000256" key="4">
    <source>
        <dbReference type="ARBA" id="ARBA00022723"/>
    </source>
</evidence>
<evidence type="ECO:0000259" key="9">
    <source>
        <dbReference type="PROSITE" id="PS51670"/>
    </source>
</evidence>
<keyword evidence="3" id="KW-0560">Oxidoreductase</keyword>
<organism evidence="10 11">
    <name type="scientific">Dracunculus medinensis</name>
    <name type="common">Guinea worm</name>
    <dbReference type="NCBI Taxonomy" id="318479"/>
    <lineage>
        <taxon>Eukaryota</taxon>
        <taxon>Metazoa</taxon>
        <taxon>Ecdysozoa</taxon>
        <taxon>Nematoda</taxon>
        <taxon>Chromadorea</taxon>
        <taxon>Rhabditida</taxon>
        <taxon>Spirurina</taxon>
        <taxon>Dracunculoidea</taxon>
        <taxon>Dracunculidae</taxon>
        <taxon>Dracunculus</taxon>
    </lineage>
</organism>
<feature type="domain" description="ShKT" evidence="9">
    <location>
        <begin position="89"/>
        <end position="123"/>
    </location>
</feature>
<keyword evidence="3" id="KW-0575">Peroxidase</keyword>
<dbReference type="PROSITE" id="PS51670">
    <property type="entry name" value="SHKT"/>
    <property type="match status" value="2"/>
</dbReference>
<dbReference type="SMART" id="SM00254">
    <property type="entry name" value="ShKT"/>
    <property type="match status" value="2"/>
</dbReference>
<dbReference type="InterPro" id="IPR037120">
    <property type="entry name" value="Haem_peroxidase_sf_animal"/>
</dbReference>
<dbReference type="Pfam" id="PF03098">
    <property type="entry name" value="An_peroxidase"/>
    <property type="match status" value="1"/>
</dbReference>
<dbReference type="GO" id="GO:0005615">
    <property type="term" value="C:extracellular space"/>
    <property type="evidence" value="ECO:0007669"/>
    <property type="project" value="TreeGrafter"/>
</dbReference>
<evidence type="ECO:0000256" key="6">
    <source>
        <dbReference type="ARBA" id="ARBA00023157"/>
    </source>
</evidence>
<dbReference type="FunFam" id="1.10.640.10:FF:000007">
    <property type="entry name" value="Peroxidase mlt-7"/>
    <property type="match status" value="1"/>
</dbReference>
<name>A0A158Q2Y4_DRAME</name>
<evidence type="ECO:0000313" key="11">
    <source>
        <dbReference type="WBParaSite" id="DME_0000112201-mRNA-1"/>
    </source>
</evidence>
<keyword evidence="7" id="KW-0408">Iron</keyword>
<evidence type="ECO:0000256" key="8">
    <source>
        <dbReference type="PROSITE-ProRule" id="PRU01005"/>
    </source>
</evidence>
<dbReference type="PANTHER" id="PTHR11475:SF51">
    <property type="entry name" value="SHKT DOMAIN-CONTAINING PROTEIN"/>
    <property type="match status" value="1"/>
</dbReference>
<dbReference type="GO" id="GO:0020037">
    <property type="term" value="F:heme binding"/>
    <property type="evidence" value="ECO:0007669"/>
    <property type="project" value="InterPro"/>
</dbReference>
<dbReference type="WBParaSite" id="DME_0000112201-mRNA-1">
    <property type="protein sequence ID" value="DME_0000112201-mRNA-1"/>
    <property type="gene ID" value="DME_0000112201"/>
</dbReference>
<evidence type="ECO:0000256" key="5">
    <source>
        <dbReference type="ARBA" id="ARBA00022729"/>
    </source>
</evidence>
<accession>A0A158Q2Y4</accession>
<dbReference type="EC" id="1.11.1.7" evidence="2"/>
<dbReference type="Proteomes" id="UP000038040">
    <property type="component" value="Unplaced"/>
</dbReference>
<evidence type="ECO:0000256" key="2">
    <source>
        <dbReference type="ARBA" id="ARBA00012313"/>
    </source>
</evidence>
<keyword evidence="5" id="KW-0732">Signal</keyword>
<reference evidence="11" key="1">
    <citation type="submission" date="2016-04" db="UniProtKB">
        <authorList>
            <consortium name="WormBaseParasite"/>
        </authorList>
    </citation>
    <scope>IDENTIFICATION</scope>
</reference>
<keyword evidence="4 7" id="KW-0479">Metal-binding</keyword>
<proteinExistence type="predicted"/>
<evidence type="ECO:0000256" key="1">
    <source>
        <dbReference type="ARBA" id="ARBA00000189"/>
    </source>
</evidence>
<dbReference type="PRINTS" id="PR00457">
    <property type="entry name" value="ANPEROXIDASE"/>
</dbReference>
<dbReference type="PROSITE" id="PS50292">
    <property type="entry name" value="PEROXIDASE_3"/>
    <property type="match status" value="1"/>
</dbReference>
<dbReference type="Gene3D" id="1.10.640.10">
    <property type="entry name" value="Haem peroxidase domain superfamily, animal type"/>
    <property type="match status" value="1"/>
</dbReference>
<feature type="disulfide bond" evidence="8">
    <location>
        <begin position="89"/>
        <end position="123"/>
    </location>
</feature>
<dbReference type="SUPFAM" id="SSF48113">
    <property type="entry name" value="Heme-dependent peroxidases"/>
    <property type="match status" value="1"/>
</dbReference>
<keyword evidence="7" id="KW-0349">Heme</keyword>
<dbReference type="Pfam" id="PF01549">
    <property type="entry name" value="ShK"/>
    <property type="match status" value="2"/>
</dbReference>
<sequence>LVLLLELVFTFTSSIINENNTVNSVNVAATTDDDENPVDSPLFSFPSNCTDLQKLCKFWASIGECETNKRWMEDRCQLSCNLCNDSRICQDGHQFCKVWSENGECEANAAWMLLNCQHSCNACGGTYVLHLIEMQGINLSNFNISIRKTLSVNDIKRSNIRIGCVSKLSSTNCATNLCFHMRFRTFDGTCNNFDSPLKGAAFRPYIRLQKAKYGDGINSPISSTLKTRPSAREASRLMLTSEIQVVSTSNALLMQWGQFISHDMAKTTTLNNEECGTCEANSKCTNVLLSRLDPTFGRFQCLPVARSTPICGSGLLSPREQFNENTAYIDGSGIYGSSEIDQAIFRQGAFMKTNIIANRIFPPVDSNENIIAGDDRANLFVGLAALHVLFVREHNRLAMILQKLNQHWDQERIFQETRRIIGAALQHITYKEYLPRILGKKYEELIGEYKGYNKSIDATIANEFTGCAFRFGHGMIQEFYPFLDKNYRHFAEISFNEGMFKTAHLLVNGIDPVLRGLMSLPAKMPQRLTPAATEKIFGNSDLGSINIQRGRDHGIPGFIAWRNFCGLPEIHSFDDLNATIQNPTLRSNLEILYNKVENIDMYVGSLLEDPIEQGIVGPTIACIISEQFKRLRDGDRFYYENEDIFSRKQIEEIKKLTLARILCDAGEDMGSAPINAFQQVDFDELVSCDYIPKLDWRLWKETRNA</sequence>
<protein>
    <recommendedName>
        <fullName evidence="2">peroxidase</fullName>
        <ecNumber evidence="2">1.11.1.7</ecNumber>
    </recommendedName>
</protein>
<feature type="binding site" description="axial binding residue" evidence="7">
    <location>
        <position position="473"/>
    </location>
    <ligand>
        <name>heme b</name>
        <dbReference type="ChEBI" id="CHEBI:60344"/>
    </ligand>
    <ligandPart>
        <name>Fe</name>
        <dbReference type="ChEBI" id="CHEBI:18248"/>
    </ligandPart>
</feature>
<comment type="catalytic activity">
    <reaction evidence="1">
        <text>2 a phenolic donor + H2O2 = 2 a phenolic radical donor + 2 H2O</text>
        <dbReference type="Rhea" id="RHEA:56136"/>
        <dbReference type="ChEBI" id="CHEBI:15377"/>
        <dbReference type="ChEBI" id="CHEBI:16240"/>
        <dbReference type="ChEBI" id="CHEBI:139520"/>
        <dbReference type="ChEBI" id="CHEBI:139521"/>
        <dbReference type="EC" id="1.11.1.7"/>
    </reaction>
</comment>
<dbReference type="GO" id="GO:0006979">
    <property type="term" value="P:response to oxidative stress"/>
    <property type="evidence" value="ECO:0007669"/>
    <property type="project" value="InterPro"/>
</dbReference>
<keyword evidence="6 8" id="KW-1015">Disulfide bond</keyword>
<feature type="domain" description="ShKT" evidence="9">
    <location>
        <begin position="49"/>
        <end position="83"/>
    </location>
</feature>
<dbReference type="InterPro" id="IPR003582">
    <property type="entry name" value="ShKT_dom"/>
</dbReference>
<evidence type="ECO:0000256" key="3">
    <source>
        <dbReference type="ARBA" id="ARBA00022559"/>
    </source>
</evidence>
<evidence type="ECO:0000313" key="10">
    <source>
        <dbReference type="Proteomes" id="UP000038040"/>
    </source>
</evidence>
<dbReference type="InterPro" id="IPR010255">
    <property type="entry name" value="Haem_peroxidase_sf"/>
</dbReference>
<dbReference type="GO" id="GO:0140825">
    <property type="term" value="F:lactoperoxidase activity"/>
    <property type="evidence" value="ECO:0007669"/>
    <property type="project" value="UniProtKB-EC"/>
</dbReference>
<feature type="disulfide bond" evidence="8">
    <location>
        <begin position="49"/>
        <end position="83"/>
    </location>
</feature>
<dbReference type="InterPro" id="IPR019791">
    <property type="entry name" value="Haem_peroxidase_animal"/>
</dbReference>